<evidence type="ECO:0000256" key="1">
    <source>
        <dbReference type="SAM" id="MobiDB-lite"/>
    </source>
</evidence>
<keyword evidence="3" id="KW-1185">Reference proteome</keyword>
<evidence type="ECO:0000313" key="3">
    <source>
        <dbReference type="Proteomes" id="UP000605992"/>
    </source>
</evidence>
<gene>
    <name evidence="2" type="ORF">Pth03_48150</name>
</gene>
<comment type="caution">
    <text evidence="2">The sequence shown here is derived from an EMBL/GenBank/DDBJ whole genome shotgun (WGS) entry which is preliminary data.</text>
</comment>
<dbReference type="EMBL" id="BOOR01000036">
    <property type="protein sequence ID" value="GII56426.1"/>
    <property type="molecule type" value="Genomic_DNA"/>
</dbReference>
<accession>A0A8J3V411</accession>
<dbReference type="AlphaFoldDB" id="A0A8J3V411"/>
<dbReference type="RefSeq" id="WP_203946576.1">
    <property type="nucleotide sequence ID" value="NZ_BOOR01000036.1"/>
</dbReference>
<reference evidence="2" key="1">
    <citation type="submission" date="2021-01" db="EMBL/GenBank/DDBJ databases">
        <title>Whole genome shotgun sequence of Planotetraspora thailandica NBRC 104271.</title>
        <authorList>
            <person name="Komaki H."/>
            <person name="Tamura T."/>
        </authorList>
    </citation>
    <scope>NUCLEOTIDE SEQUENCE</scope>
    <source>
        <strain evidence="2">NBRC 104271</strain>
    </source>
</reference>
<dbReference type="Proteomes" id="UP000605992">
    <property type="component" value="Unassembled WGS sequence"/>
</dbReference>
<feature type="region of interest" description="Disordered" evidence="1">
    <location>
        <begin position="310"/>
        <end position="329"/>
    </location>
</feature>
<feature type="compositionally biased region" description="Acidic residues" evidence="1">
    <location>
        <begin position="320"/>
        <end position="329"/>
    </location>
</feature>
<protein>
    <submittedName>
        <fullName evidence="2">Uncharacterized protein</fullName>
    </submittedName>
</protein>
<organism evidence="2 3">
    <name type="scientific">Planotetraspora thailandica</name>
    <dbReference type="NCBI Taxonomy" id="487172"/>
    <lineage>
        <taxon>Bacteria</taxon>
        <taxon>Bacillati</taxon>
        <taxon>Actinomycetota</taxon>
        <taxon>Actinomycetes</taxon>
        <taxon>Streptosporangiales</taxon>
        <taxon>Streptosporangiaceae</taxon>
        <taxon>Planotetraspora</taxon>
    </lineage>
</organism>
<name>A0A8J3V411_9ACTN</name>
<proteinExistence type="predicted"/>
<sequence length="329" mass="36200">MSRSDGIDDEIRAARDRIRRMDQLIRKRETLAGEIAGLRSSLPALERELAKEDKDVARLERGGVVAFLAAVRGGKEDRLARERAEAVAARRRVESRRAKLGWLAVDRGEATRELARLGDPRKELGELLARKERMPAESGDPRGRQLAGIAERLAELEADLREHGEARAAGVAAGQAVSVVLQHLGAARRASTWDVFGGGVFADVVERGHLLRADEAAWHAQRALDVFGRELAGIGVRAAPRLPGVDTRWFADTFFDNIVTDVLKHRRIAATADAVQQVAGWVAGMLARIDARLERRTRERDALIQRREELLSGDFRSGPDEGDDAGPES</sequence>
<evidence type="ECO:0000313" key="2">
    <source>
        <dbReference type="EMBL" id="GII56426.1"/>
    </source>
</evidence>